<evidence type="ECO:0000256" key="1">
    <source>
        <dbReference type="SAM" id="Phobius"/>
    </source>
</evidence>
<keyword evidence="3" id="KW-1185">Reference proteome</keyword>
<name>A0A9D4YNA8_PEA</name>
<sequence length="343" mass="38848">MKMWTRLFCAFCPDRAFYLIPHSSNSGLLYALLMPAHSDGPLLTRMMIMRLRIPQNYRSHGKVKVVCGLTTSCDMVCLIMQDRCVVSKNASLSAETIVTVLATLRNMTEPVRVIPEALSIMIRLKFSLTVSITCLLDEEINKDASENNFKQCSAVDIQDDNLIWDQAGTGNNNFIDQLMLEKSTLLYATFGEVHKVSWNNIYLLDDPFSAVDTLTVDFVFWGLRASTASFSSFTTGAVALEHTWMNFLFEMLLVACGFTENGYGIQDYFRLVLYARYFCWRLNPAAIRLRRDIIIHSLPCAVVWIICSLILLWLRLLDGSNGHVNTVGTKCPYTNGSYKDQSF</sequence>
<accession>A0A9D4YNA8</accession>
<organism evidence="2 3">
    <name type="scientific">Pisum sativum</name>
    <name type="common">Garden pea</name>
    <name type="synonym">Lathyrus oleraceus</name>
    <dbReference type="NCBI Taxonomy" id="3888"/>
    <lineage>
        <taxon>Eukaryota</taxon>
        <taxon>Viridiplantae</taxon>
        <taxon>Streptophyta</taxon>
        <taxon>Embryophyta</taxon>
        <taxon>Tracheophyta</taxon>
        <taxon>Spermatophyta</taxon>
        <taxon>Magnoliopsida</taxon>
        <taxon>eudicotyledons</taxon>
        <taxon>Gunneridae</taxon>
        <taxon>Pentapetalae</taxon>
        <taxon>rosids</taxon>
        <taxon>fabids</taxon>
        <taxon>Fabales</taxon>
        <taxon>Fabaceae</taxon>
        <taxon>Papilionoideae</taxon>
        <taxon>50 kb inversion clade</taxon>
        <taxon>NPAAA clade</taxon>
        <taxon>Hologalegina</taxon>
        <taxon>IRL clade</taxon>
        <taxon>Fabeae</taxon>
        <taxon>Lathyrus</taxon>
    </lineage>
</organism>
<proteinExistence type="predicted"/>
<evidence type="ECO:0000313" key="2">
    <source>
        <dbReference type="EMBL" id="KAI5441663.1"/>
    </source>
</evidence>
<keyword evidence="1" id="KW-1133">Transmembrane helix</keyword>
<reference evidence="2 3" key="1">
    <citation type="journal article" date="2022" name="Nat. Genet.">
        <title>Improved pea reference genome and pan-genome highlight genomic features and evolutionary characteristics.</title>
        <authorList>
            <person name="Yang T."/>
            <person name="Liu R."/>
            <person name="Luo Y."/>
            <person name="Hu S."/>
            <person name="Wang D."/>
            <person name="Wang C."/>
            <person name="Pandey M.K."/>
            <person name="Ge S."/>
            <person name="Xu Q."/>
            <person name="Li N."/>
            <person name="Li G."/>
            <person name="Huang Y."/>
            <person name="Saxena R.K."/>
            <person name="Ji Y."/>
            <person name="Li M."/>
            <person name="Yan X."/>
            <person name="He Y."/>
            <person name="Liu Y."/>
            <person name="Wang X."/>
            <person name="Xiang C."/>
            <person name="Varshney R.K."/>
            <person name="Ding H."/>
            <person name="Gao S."/>
            <person name="Zong X."/>
        </authorList>
    </citation>
    <scope>NUCLEOTIDE SEQUENCE [LARGE SCALE GENOMIC DNA]</scope>
    <source>
        <strain evidence="2 3">cv. Zhongwan 6</strain>
    </source>
</reference>
<dbReference type="Proteomes" id="UP001058974">
    <property type="component" value="Chromosome 1"/>
</dbReference>
<feature type="transmembrane region" description="Helical" evidence="1">
    <location>
        <begin position="293"/>
        <end position="314"/>
    </location>
</feature>
<comment type="caution">
    <text evidence="2">The sequence shown here is derived from an EMBL/GenBank/DDBJ whole genome shotgun (WGS) entry which is preliminary data.</text>
</comment>
<dbReference type="AlphaFoldDB" id="A0A9D4YNA8"/>
<keyword evidence="1" id="KW-0472">Membrane</keyword>
<dbReference type="Gramene" id="Psat01G0093500-T1">
    <property type="protein sequence ID" value="KAI5441663.1"/>
    <property type="gene ID" value="KIW84_010935"/>
</dbReference>
<evidence type="ECO:0000313" key="3">
    <source>
        <dbReference type="Proteomes" id="UP001058974"/>
    </source>
</evidence>
<keyword evidence="1" id="KW-0812">Transmembrane</keyword>
<gene>
    <name evidence="2" type="ORF">KIW84_010935</name>
</gene>
<dbReference type="EMBL" id="JAMSHJ010000001">
    <property type="protein sequence ID" value="KAI5441663.1"/>
    <property type="molecule type" value="Genomic_DNA"/>
</dbReference>
<protein>
    <submittedName>
        <fullName evidence="2">Uncharacterized protein</fullName>
    </submittedName>
</protein>